<reference evidence="1" key="1">
    <citation type="journal article" date="2020" name="Nature">
        <title>Giant virus diversity and host interactions through global metagenomics.</title>
        <authorList>
            <person name="Schulz F."/>
            <person name="Roux S."/>
            <person name="Paez-Espino D."/>
            <person name="Jungbluth S."/>
            <person name="Walsh D.A."/>
            <person name="Denef V.J."/>
            <person name="McMahon K.D."/>
            <person name="Konstantinidis K.T."/>
            <person name="Eloe-Fadrosh E.A."/>
            <person name="Kyrpides N.C."/>
            <person name="Woyke T."/>
        </authorList>
    </citation>
    <scope>NUCLEOTIDE SEQUENCE</scope>
    <source>
        <strain evidence="1">GVMAG-M-3300023184-182</strain>
    </source>
</reference>
<sequence length="30" mass="3789">MIEEKRQPYRKPGKEKKYKTSFFLFFYSVL</sequence>
<protein>
    <submittedName>
        <fullName evidence="1">Uncharacterized protein</fullName>
    </submittedName>
</protein>
<evidence type="ECO:0000313" key="1">
    <source>
        <dbReference type="EMBL" id="QHT85893.1"/>
    </source>
</evidence>
<dbReference type="AlphaFoldDB" id="A0A6C0I184"/>
<dbReference type="EMBL" id="MN740050">
    <property type="protein sequence ID" value="QHT85893.1"/>
    <property type="molecule type" value="Genomic_DNA"/>
</dbReference>
<name>A0A6C0I184_9ZZZZ</name>
<organism evidence="1">
    <name type="scientific">viral metagenome</name>
    <dbReference type="NCBI Taxonomy" id="1070528"/>
    <lineage>
        <taxon>unclassified sequences</taxon>
        <taxon>metagenomes</taxon>
        <taxon>organismal metagenomes</taxon>
    </lineage>
</organism>
<accession>A0A6C0I184</accession>
<proteinExistence type="predicted"/>